<dbReference type="Gene3D" id="3.40.50.2300">
    <property type="match status" value="2"/>
</dbReference>
<dbReference type="SMART" id="SM00354">
    <property type="entry name" value="HTH_LACI"/>
    <property type="match status" value="1"/>
</dbReference>
<dbReference type="GO" id="GO:0003700">
    <property type="term" value="F:DNA-binding transcription factor activity"/>
    <property type="evidence" value="ECO:0007669"/>
    <property type="project" value="TreeGrafter"/>
</dbReference>
<dbReference type="SUPFAM" id="SSF53822">
    <property type="entry name" value="Periplasmic binding protein-like I"/>
    <property type="match status" value="1"/>
</dbReference>
<dbReference type="GO" id="GO:0000976">
    <property type="term" value="F:transcription cis-regulatory region binding"/>
    <property type="evidence" value="ECO:0007669"/>
    <property type="project" value="TreeGrafter"/>
</dbReference>
<dbReference type="InterPro" id="IPR046335">
    <property type="entry name" value="LacI/GalR-like_sensor"/>
</dbReference>
<dbReference type="Gene3D" id="1.10.260.40">
    <property type="entry name" value="lambda repressor-like DNA-binding domains"/>
    <property type="match status" value="1"/>
</dbReference>
<sequence>MINKPVTIYDIAAKLDLAPSTISRGLKRHSSVSLPTQQRIIQMAEKMGYRANAFAINLRNNKTSTIGIIVPKLNSYFMSQVIAGIEKVINSAGYNLLISQSLEDVGKEIINVQTMFDNRVAGLLVSLAENTSDIAHFLNLQKRGIPVLFFDRTPAGSDLPALTINNEAAGYKVTRHLIEQGATKIVHITGNQLSNVYKERLSGYKRALLEFKIPFEESCVLINDLSEEAGIKAANTIIKLKADGVFVANDHCAASCMHELKHHGKKVPEDIVIAGFNNDMISRIIDPSLTTVDYPGLKMGEIAAKNLLAHIEEKIDINLTANIILKTPLLIRQSSLRNP</sequence>
<keyword evidence="2" id="KW-0238">DNA-binding</keyword>
<dbReference type="CDD" id="cd01392">
    <property type="entry name" value="HTH_LacI"/>
    <property type="match status" value="1"/>
</dbReference>
<protein>
    <submittedName>
        <fullName evidence="5">Transcriptional regulator, LacI family</fullName>
    </submittedName>
</protein>
<dbReference type="PANTHER" id="PTHR30146:SF109">
    <property type="entry name" value="HTH-TYPE TRANSCRIPTIONAL REGULATOR GALS"/>
    <property type="match status" value="1"/>
</dbReference>
<gene>
    <name evidence="5" type="ORF">SAMN05192529_101296</name>
</gene>
<proteinExistence type="predicted"/>
<keyword evidence="6" id="KW-1185">Reference proteome</keyword>
<dbReference type="RefSeq" id="WP_211481705.1">
    <property type="nucleotide sequence ID" value="NZ_FNQY01000001.1"/>
</dbReference>
<keyword evidence="1" id="KW-0805">Transcription regulation</keyword>
<evidence type="ECO:0000259" key="4">
    <source>
        <dbReference type="PROSITE" id="PS50932"/>
    </source>
</evidence>
<feature type="domain" description="HTH lacI-type" evidence="4">
    <location>
        <begin position="6"/>
        <end position="60"/>
    </location>
</feature>
<dbReference type="STRING" id="551991.SAMN05192529_101296"/>
<name>A0A1H3VMU0_9BACT</name>
<dbReference type="EMBL" id="FNQY01000001">
    <property type="protein sequence ID" value="SDZ76123.1"/>
    <property type="molecule type" value="Genomic_DNA"/>
</dbReference>
<dbReference type="InterPro" id="IPR028082">
    <property type="entry name" value="Peripla_BP_I"/>
</dbReference>
<dbReference type="PANTHER" id="PTHR30146">
    <property type="entry name" value="LACI-RELATED TRANSCRIPTIONAL REPRESSOR"/>
    <property type="match status" value="1"/>
</dbReference>
<dbReference type="InterPro" id="IPR010982">
    <property type="entry name" value="Lambda_DNA-bd_dom_sf"/>
</dbReference>
<dbReference type="InterPro" id="IPR000843">
    <property type="entry name" value="HTH_LacI"/>
</dbReference>
<evidence type="ECO:0000256" key="2">
    <source>
        <dbReference type="ARBA" id="ARBA00023125"/>
    </source>
</evidence>
<dbReference type="Pfam" id="PF00356">
    <property type="entry name" value="LacI"/>
    <property type="match status" value="1"/>
</dbReference>
<keyword evidence="3" id="KW-0804">Transcription</keyword>
<dbReference type="PROSITE" id="PS50932">
    <property type="entry name" value="HTH_LACI_2"/>
    <property type="match status" value="1"/>
</dbReference>
<dbReference type="CDD" id="cd06267">
    <property type="entry name" value="PBP1_LacI_sugar_binding-like"/>
    <property type="match status" value="1"/>
</dbReference>
<dbReference type="Proteomes" id="UP000199041">
    <property type="component" value="Unassembled WGS sequence"/>
</dbReference>
<organism evidence="5 6">
    <name type="scientific">Arachidicoccus rhizosphaerae</name>
    <dbReference type="NCBI Taxonomy" id="551991"/>
    <lineage>
        <taxon>Bacteria</taxon>
        <taxon>Pseudomonadati</taxon>
        <taxon>Bacteroidota</taxon>
        <taxon>Chitinophagia</taxon>
        <taxon>Chitinophagales</taxon>
        <taxon>Chitinophagaceae</taxon>
        <taxon>Arachidicoccus</taxon>
    </lineage>
</organism>
<evidence type="ECO:0000313" key="5">
    <source>
        <dbReference type="EMBL" id="SDZ76123.1"/>
    </source>
</evidence>
<dbReference type="Pfam" id="PF13377">
    <property type="entry name" value="Peripla_BP_3"/>
    <property type="match status" value="1"/>
</dbReference>
<dbReference type="AlphaFoldDB" id="A0A1H3VMU0"/>
<accession>A0A1H3VMU0</accession>
<evidence type="ECO:0000313" key="6">
    <source>
        <dbReference type="Proteomes" id="UP000199041"/>
    </source>
</evidence>
<reference evidence="5 6" key="1">
    <citation type="submission" date="2016-10" db="EMBL/GenBank/DDBJ databases">
        <authorList>
            <person name="de Groot N.N."/>
        </authorList>
    </citation>
    <scope>NUCLEOTIDE SEQUENCE [LARGE SCALE GENOMIC DNA]</scope>
    <source>
        <strain evidence="5 6">Vu-144</strain>
    </source>
</reference>
<dbReference type="SUPFAM" id="SSF47413">
    <property type="entry name" value="lambda repressor-like DNA-binding domains"/>
    <property type="match status" value="1"/>
</dbReference>
<evidence type="ECO:0000256" key="3">
    <source>
        <dbReference type="ARBA" id="ARBA00023163"/>
    </source>
</evidence>
<evidence type="ECO:0000256" key="1">
    <source>
        <dbReference type="ARBA" id="ARBA00023015"/>
    </source>
</evidence>